<comment type="caution">
    <text evidence="1">The sequence shown here is derived from an EMBL/GenBank/DDBJ whole genome shotgun (WGS) entry which is preliminary data.</text>
</comment>
<evidence type="ECO:0000313" key="1">
    <source>
        <dbReference type="EMBL" id="KKU17655.1"/>
    </source>
</evidence>
<proteinExistence type="predicted"/>
<protein>
    <submittedName>
        <fullName evidence="1">Uncharacterized protein</fullName>
    </submittedName>
</protein>
<gene>
    <name evidence="1" type="ORF">UX27_C0028G0002</name>
</gene>
<accession>A0A0G1R9U4</accession>
<organism evidence="1 2">
    <name type="scientific">Candidatus Azambacteria bacterium GW2011_GWA2_45_90</name>
    <dbReference type="NCBI Taxonomy" id="1618614"/>
    <lineage>
        <taxon>Bacteria</taxon>
        <taxon>Candidatus Azamiibacteriota</taxon>
    </lineage>
</organism>
<reference evidence="1 2" key="1">
    <citation type="journal article" date="2015" name="Nature">
        <title>rRNA introns, odd ribosomes, and small enigmatic genomes across a large radiation of phyla.</title>
        <authorList>
            <person name="Brown C.T."/>
            <person name="Hug L.A."/>
            <person name="Thomas B.C."/>
            <person name="Sharon I."/>
            <person name="Castelle C.J."/>
            <person name="Singh A."/>
            <person name="Wilkins M.J."/>
            <person name="Williams K.H."/>
            <person name="Banfield J.F."/>
        </authorList>
    </citation>
    <scope>NUCLEOTIDE SEQUENCE [LARGE SCALE GENOMIC DNA]</scope>
</reference>
<dbReference type="AlphaFoldDB" id="A0A0G1R9U4"/>
<dbReference type="Proteomes" id="UP000034644">
    <property type="component" value="Unassembled WGS sequence"/>
</dbReference>
<sequence length="58" mass="6605">MEVDSVQNRAGEPSFVFYQLGRRTFAFFFRIAEISARAGIQRADEDEFRRVGGGMLDS</sequence>
<dbReference type="EMBL" id="LCLO01000028">
    <property type="protein sequence ID" value="KKU17655.1"/>
    <property type="molecule type" value="Genomic_DNA"/>
</dbReference>
<evidence type="ECO:0000313" key="2">
    <source>
        <dbReference type="Proteomes" id="UP000034644"/>
    </source>
</evidence>
<name>A0A0G1R9U4_9BACT</name>